<proteinExistence type="predicted"/>
<keyword evidence="3" id="KW-0479">Metal-binding</keyword>
<dbReference type="PROSITE" id="PS51257">
    <property type="entry name" value="PROKAR_LIPOPROTEIN"/>
    <property type="match status" value="1"/>
</dbReference>
<dbReference type="EMBL" id="PXYI01000004">
    <property type="protein sequence ID" value="PSJ39358.1"/>
    <property type="molecule type" value="Genomic_DNA"/>
</dbReference>
<keyword evidence="4" id="KW-0378">Hydrolase</keyword>
<dbReference type="GO" id="GO:0046872">
    <property type="term" value="F:metal ion binding"/>
    <property type="evidence" value="ECO:0007669"/>
    <property type="project" value="UniProtKB-KW"/>
</dbReference>
<comment type="caution">
    <text evidence="8">The sequence shown here is derived from an EMBL/GenBank/DDBJ whole genome shotgun (WGS) entry which is preliminary data.</text>
</comment>
<dbReference type="InterPro" id="IPR051156">
    <property type="entry name" value="Mito/Outer_Membr_Metalloprot"/>
</dbReference>
<dbReference type="AlphaFoldDB" id="A0A2P7QN21"/>
<dbReference type="GO" id="GO:0004222">
    <property type="term" value="F:metalloendopeptidase activity"/>
    <property type="evidence" value="ECO:0007669"/>
    <property type="project" value="InterPro"/>
</dbReference>
<evidence type="ECO:0000256" key="3">
    <source>
        <dbReference type="ARBA" id="ARBA00022723"/>
    </source>
</evidence>
<evidence type="ECO:0000256" key="4">
    <source>
        <dbReference type="ARBA" id="ARBA00022801"/>
    </source>
</evidence>
<keyword evidence="5" id="KW-0862">Zinc</keyword>
<protein>
    <submittedName>
        <fullName evidence="8">Peptidase M48 Ste24p</fullName>
    </submittedName>
</protein>
<reference evidence="8 9" key="1">
    <citation type="submission" date="2018-03" db="EMBL/GenBank/DDBJ databases">
        <title>The draft genome of Sphingosinicella sp. GL-C-18.</title>
        <authorList>
            <person name="Liu L."/>
            <person name="Li L."/>
            <person name="Liang L."/>
            <person name="Zhang X."/>
            <person name="Wang T."/>
        </authorList>
    </citation>
    <scope>NUCLEOTIDE SEQUENCE [LARGE SCALE GENOMIC DNA]</scope>
    <source>
        <strain evidence="8 9">GL-C-18</strain>
    </source>
</reference>
<sequence>MRSTIGLFTLASLLLAGCGGPDASGPAVTGEDRAAAAEQHAQLLAEFGGAYQGDESVYLTRLGGKIAAAAGLEGQCTFTLVNTDVVNAFAVPGCYIYVTRGLMAIVGSEGELASVLAHEVGHIVGQHSKRQQKRSLWRGLGVLAVQVLTGSERLTRIAGNAATFFTLRYSRAQEYQADDLGLGFLRSAGYDPYAASDMLGALSRQEQFLAATKGRDEAKSIPEWARTHPLTGSRVERARQAAAATGAQPDALPEYEDRYLQALDGLLYGDDPQQGFVLGRRFAHPVMRIGFEAPAGFTLTNSPQAILIEGPDGLRGEFGGGRVPEGGLQAYAEALLRQLLGDAPVRVGDGRAARVNGVDALFVPAAVSTENGEIPLSIAVYQASGGNAYHFAMVSNSAGGSADALDPLFRSFHLLSAEEARRLRPRRIRVAEVGPGDTIASLAGRMADTNQRALFLFLNDRAPDQPVRPGEKVKIVSFAER</sequence>
<name>A0A2P7QN21_9SPHN</name>
<dbReference type="GO" id="GO:0016020">
    <property type="term" value="C:membrane"/>
    <property type="evidence" value="ECO:0007669"/>
    <property type="project" value="TreeGrafter"/>
</dbReference>
<evidence type="ECO:0000313" key="9">
    <source>
        <dbReference type="Proteomes" id="UP000241167"/>
    </source>
</evidence>
<dbReference type="RefSeq" id="WP_106513258.1">
    <property type="nucleotide sequence ID" value="NZ_PXYI01000004.1"/>
</dbReference>
<feature type="domain" description="Peptidase M48" evidence="7">
    <location>
        <begin position="58"/>
        <end position="240"/>
    </location>
</feature>
<organism evidence="8 9">
    <name type="scientific">Allosphingosinicella deserti</name>
    <dbReference type="NCBI Taxonomy" id="2116704"/>
    <lineage>
        <taxon>Bacteria</taxon>
        <taxon>Pseudomonadati</taxon>
        <taxon>Pseudomonadota</taxon>
        <taxon>Alphaproteobacteria</taxon>
        <taxon>Sphingomonadales</taxon>
        <taxon>Sphingomonadaceae</taxon>
        <taxon>Allosphingosinicella</taxon>
    </lineage>
</organism>
<evidence type="ECO:0000256" key="2">
    <source>
        <dbReference type="ARBA" id="ARBA00022670"/>
    </source>
</evidence>
<dbReference type="OrthoDB" id="9810445at2"/>
<comment type="cofactor">
    <cofactor evidence="1">
        <name>Zn(2+)</name>
        <dbReference type="ChEBI" id="CHEBI:29105"/>
    </cofactor>
</comment>
<keyword evidence="2" id="KW-0645">Protease</keyword>
<dbReference type="Gene3D" id="3.30.2010.10">
    <property type="entry name" value="Metalloproteases ('zincins'), catalytic domain"/>
    <property type="match status" value="1"/>
</dbReference>
<evidence type="ECO:0000259" key="7">
    <source>
        <dbReference type="Pfam" id="PF01435"/>
    </source>
</evidence>
<dbReference type="GO" id="GO:0051603">
    <property type="term" value="P:proteolysis involved in protein catabolic process"/>
    <property type="evidence" value="ECO:0007669"/>
    <property type="project" value="TreeGrafter"/>
</dbReference>
<dbReference type="CDD" id="cd07324">
    <property type="entry name" value="M48C_Oma1-like"/>
    <property type="match status" value="1"/>
</dbReference>
<evidence type="ECO:0000256" key="6">
    <source>
        <dbReference type="ARBA" id="ARBA00023049"/>
    </source>
</evidence>
<dbReference type="PANTHER" id="PTHR22726:SF1">
    <property type="entry name" value="METALLOENDOPEPTIDASE OMA1, MITOCHONDRIAL"/>
    <property type="match status" value="1"/>
</dbReference>
<evidence type="ECO:0000256" key="1">
    <source>
        <dbReference type="ARBA" id="ARBA00001947"/>
    </source>
</evidence>
<dbReference type="PANTHER" id="PTHR22726">
    <property type="entry name" value="METALLOENDOPEPTIDASE OMA1"/>
    <property type="match status" value="1"/>
</dbReference>
<dbReference type="InterPro" id="IPR001915">
    <property type="entry name" value="Peptidase_M48"/>
</dbReference>
<dbReference type="Proteomes" id="UP000241167">
    <property type="component" value="Unassembled WGS sequence"/>
</dbReference>
<gene>
    <name evidence="8" type="ORF">C7I55_12085</name>
</gene>
<evidence type="ECO:0000313" key="8">
    <source>
        <dbReference type="EMBL" id="PSJ39358.1"/>
    </source>
</evidence>
<accession>A0A2P7QN21</accession>
<keyword evidence="6" id="KW-0482">Metalloprotease</keyword>
<evidence type="ECO:0000256" key="5">
    <source>
        <dbReference type="ARBA" id="ARBA00022833"/>
    </source>
</evidence>
<keyword evidence="9" id="KW-1185">Reference proteome</keyword>
<dbReference type="Pfam" id="PF01435">
    <property type="entry name" value="Peptidase_M48"/>
    <property type="match status" value="1"/>
</dbReference>